<organism evidence="14 15">
    <name type="scientific">Myriangium duriaei CBS 260.36</name>
    <dbReference type="NCBI Taxonomy" id="1168546"/>
    <lineage>
        <taxon>Eukaryota</taxon>
        <taxon>Fungi</taxon>
        <taxon>Dikarya</taxon>
        <taxon>Ascomycota</taxon>
        <taxon>Pezizomycotina</taxon>
        <taxon>Dothideomycetes</taxon>
        <taxon>Dothideomycetidae</taxon>
        <taxon>Myriangiales</taxon>
        <taxon>Myriangiaceae</taxon>
        <taxon>Myriangium</taxon>
    </lineage>
</organism>
<evidence type="ECO:0000256" key="6">
    <source>
        <dbReference type="ARBA" id="ARBA00022676"/>
    </source>
</evidence>
<keyword evidence="7 12" id="KW-0808">Transferase</keyword>
<keyword evidence="10 12" id="KW-1133">Transmembrane helix</keyword>
<feature type="transmembrane region" description="Helical" evidence="12">
    <location>
        <begin position="291"/>
        <end position="311"/>
    </location>
</feature>
<dbReference type="EMBL" id="ML996088">
    <property type="protein sequence ID" value="KAF2151102.1"/>
    <property type="molecule type" value="Genomic_DNA"/>
</dbReference>
<reference evidence="14" key="1">
    <citation type="journal article" date="2020" name="Stud. Mycol.">
        <title>101 Dothideomycetes genomes: a test case for predicting lifestyles and emergence of pathogens.</title>
        <authorList>
            <person name="Haridas S."/>
            <person name="Albert R."/>
            <person name="Binder M."/>
            <person name="Bloem J."/>
            <person name="Labutti K."/>
            <person name="Salamov A."/>
            <person name="Andreopoulos B."/>
            <person name="Baker S."/>
            <person name="Barry K."/>
            <person name="Bills G."/>
            <person name="Bluhm B."/>
            <person name="Cannon C."/>
            <person name="Castanera R."/>
            <person name="Culley D."/>
            <person name="Daum C."/>
            <person name="Ezra D."/>
            <person name="Gonzalez J."/>
            <person name="Henrissat B."/>
            <person name="Kuo A."/>
            <person name="Liang C."/>
            <person name="Lipzen A."/>
            <person name="Lutzoni F."/>
            <person name="Magnuson J."/>
            <person name="Mondo S."/>
            <person name="Nolan M."/>
            <person name="Ohm R."/>
            <person name="Pangilinan J."/>
            <person name="Park H.-J."/>
            <person name="Ramirez L."/>
            <person name="Alfaro M."/>
            <person name="Sun H."/>
            <person name="Tritt A."/>
            <person name="Yoshinaga Y."/>
            <person name="Zwiers L.-H."/>
            <person name="Turgeon B."/>
            <person name="Goodwin S."/>
            <person name="Spatafora J."/>
            <person name="Crous P."/>
            <person name="Grigoriev I."/>
        </authorList>
    </citation>
    <scope>NUCLEOTIDE SEQUENCE</scope>
    <source>
        <strain evidence="14">CBS 260.36</strain>
    </source>
</reference>
<evidence type="ECO:0000256" key="2">
    <source>
        <dbReference type="ARBA" id="ARBA00004687"/>
    </source>
</evidence>
<evidence type="ECO:0000256" key="3">
    <source>
        <dbReference type="ARBA" id="ARBA00008698"/>
    </source>
</evidence>
<evidence type="ECO:0000256" key="1">
    <source>
        <dbReference type="ARBA" id="ARBA00004477"/>
    </source>
</evidence>
<comment type="subcellular location">
    <subcellularLocation>
        <location evidence="1 12">Endoplasmic reticulum membrane</location>
        <topology evidence="1 12">Multi-pass membrane protein</topology>
    </subcellularLocation>
</comment>
<evidence type="ECO:0000256" key="9">
    <source>
        <dbReference type="ARBA" id="ARBA00022824"/>
    </source>
</evidence>
<dbReference type="Proteomes" id="UP000799439">
    <property type="component" value="Unassembled WGS sequence"/>
</dbReference>
<sequence length="488" mass="52942">MAPPKPRSKSTRDPSSAPEEPRHTANVASIASLFAFWKILLLVVVAASPGPGYDTSTDLLLADHRDPFASIPAASTGPISALQRLFSHLLIRLVRWDAVYFVNIAHRGYLFEQEWAFGRGFTTFNSIVAQGLSPIVFPNDFPQSSLLRQALAGVVISHIAHLLSCLFLYALTLRLLPADSRNRSAIATLAACLHVLSPAGVFLITFYAEAPFSCLNILGFLLLSFTTETPRSLKDVIFHNLLAVWGGVCFAVASTWRGNGLLSVLAFGVYALPIALRTLTRTVSASELCTLPGLILGAVLPLAGYVIPQYIAFREYCLGESFELRPWCTNVPPGIFSFVQAHYWNVGFLKYWTLSNLPLFLIALPLLALLSATAVANIWPYVQALGTHSAGSRPSLVSSAATAAPQLALAVLALTSFHVQIINRIASGYPTWYVILAVTVVGQKGAKQDSSQVLSFLQSRRVQRRVVKGMMIYAVVQAGLYASFLPPA</sequence>
<dbReference type="OrthoDB" id="10252502at2759"/>
<name>A0A9P4IW98_9PEZI</name>
<evidence type="ECO:0000256" key="10">
    <source>
        <dbReference type="ARBA" id="ARBA00022989"/>
    </source>
</evidence>
<protein>
    <recommendedName>
        <fullName evidence="4 12">GPI mannosyltransferase 2</fullName>
        <ecNumber evidence="12">2.4.1.-</ecNumber>
    </recommendedName>
</protein>
<dbReference type="EC" id="2.4.1.-" evidence="12"/>
<dbReference type="GO" id="GO:0000009">
    <property type="term" value="F:alpha-1,6-mannosyltransferase activity"/>
    <property type="evidence" value="ECO:0007669"/>
    <property type="project" value="InterPro"/>
</dbReference>
<evidence type="ECO:0000313" key="14">
    <source>
        <dbReference type="EMBL" id="KAF2151102.1"/>
    </source>
</evidence>
<evidence type="ECO:0000313" key="15">
    <source>
        <dbReference type="Proteomes" id="UP000799439"/>
    </source>
</evidence>
<evidence type="ECO:0000256" key="11">
    <source>
        <dbReference type="ARBA" id="ARBA00023136"/>
    </source>
</evidence>
<keyword evidence="5 12" id="KW-0337">GPI-anchor biosynthesis</keyword>
<evidence type="ECO:0000256" key="7">
    <source>
        <dbReference type="ARBA" id="ARBA00022679"/>
    </source>
</evidence>
<keyword evidence="8 12" id="KW-0812">Transmembrane</keyword>
<evidence type="ECO:0000256" key="12">
    <source>
        <dbReference type="RuleBase" id="RU363112"/>
    </source>
</evidence>
<accession>A0A9P4IW98</accession>
<evidence type="ECO:0000256" key="8">
    <source>
        <dbReference type="ARBA" id="ARBA00022692"/>
    </source>
</evidence>
<evidence type="ECO:0000256" key="13">
    <source>
        <dbReference type="SAM" id="MobiDB-lite"/>
    </source>
</evidence>
<dbReference type="InterPro" id="IPR007315">
    <property type="entry name" value="PIG-V/Gpi18"/>
</dbReference>
<gene>
    <name evidence="14" type="ORF">K461DRAFT_228115</name>
</gene>
<evidence type="ECO:0000256" key="5">
    <source>
        <dbReference type="ARBA" id="ARBA00022502"/>
    </source>
</evidence>
<feature type="transmembrane region" description="Helical" evidence="12">
    <location>
        <begin position="466"/>
        <end position="484"/>
    </location>
</feature>
<comment type="caution">
    <text evidence="14">The sequence shown here is derived from an EMBL/GenBank/DDBJ whole genome shotgun (WGS) entry which is preliminary data.</text>
</comment>
<keyword evidence="11 12" id="KW-0472">Membrane</keyword>
<evidence type="ECO:0000256" key="4">
    <source>
        <dbReference type="ARBA" id="ARBA00013795"/>
    </source>
</evidence>
<dbReference type="GO" id="GO:0006506">
    <property type="term" value="P:GPI anchor biosynthetic process"/>
    <property type="evidence" value="ECO:0007669"/>
    <property type="project" value="UniProtKB-KW"/>
</dbReference>
<dbReference type="AlphaFoldDB" id="A0A9P4IW98"/>
<dbReference type="GO" id="GO:0031501">
    <property type="term" value="C:mannosyltransferase complex"/>
    <property type="evidence" value="ECO:0007669"/>
    <property type="project" value="TreeGrafter"/>
</dbReference>
<proteinExistence type="inferred from homology"/>
<comment type="similarity">
    <text evidence="3 12">Belongs to the PIGV family.</text>
</comment>
<dbReference type="Pfam" id="PF04188">
    <property type="entry name" value="Mannosyl_trans2"/>
    <property type="match status" value="1"/>
</dbReference>
<feature type="transmembrane region" description="Helical" evidence="12">
    <location>
        <begin position="210"/>
        <end position="227"/>
    </location>
</feature>
<comment type="pathway">
    <text evidence="2 12">Glycolipid biosynthesis; glycosylphosphatidylinositol-anchor biosynthesis.</text>
</comment>
<dbReference type="GO" id="GO:0004376">
    <property type="term" value="F:GPI mannosyltransferase activity"/>
    <property type="evidence" value="ECO:0007669"/>
    <property type="project" value="InterPro"/>
</dbReference>
<comment type="function">
    <text evidence="12">Mannosyltransferase involved in glycosylphosphatidylinositol-anchor biosynthesis.</text>
</comment>
<dbReference type="PANTHER" id="PTHR12468">
    <property type="entry name" value="GPI MANNOSYLTRANSFERASE 2"/>
    <property type="match status" value="1"/>
</dbReference>
<keyword evidence="6 12" id="KW-0328">Glycosyltransferase</keyword>
<keyword evidence="15" id="KW-1185">Reference proteome</keyword>
<feature type="transmembrane region" description="Helical" evidence="12">
    <location>
        <begin position="260"/>
        <end position="279"/>
    </location>
</feature>
<feature type="transmembrane region" description="Helical" evidence="12">
    <location>
        <begin position="359"/>
        <end position="382"/>
    </location>
</feature>
<dbReference type="PANTHER" id="PTHR12468:SF2">
    <property type="entry name" value="GPI MANNOSYLTRANSFERASE 2"/>
    <property type="match status" value="1"/>
</dbReference>
<feature type="transmembrane region" description="Helical" evidence="12">
    <location>
        <begin position="236"/>
        <end position="254"/>
    </location>
</feature>
<feature type="transmembrane region" description="Helical" evidence="12">
    <location>
        <begin position="27"/>
        <end position="47"/>
    </location>
</feature>
<dbReference type="GO" id="GO:0005789">
    <property type="term" value="C:endoplasmic reticulum membrane"/>
    <property type="evidence" value="ECO:0007669"/>
    <property type="project" value="UniProtKB-SubCell"/>
</dbReference>
<keyword evidence="9 12" id="KW-0256">Endoplasmic reticulum</keyword>
<feature type="region of interest" description="Disordered" evidence="13">
    <location>
        <begin position="1"/>
        <end position="23"/>
    </location>
</feature>
<feature type="transmembrane region" description="Helical" evidence="12">
    <location>
        <begin position="150"/>
        <end position="173"/>
    </location>
</feature>